<dbReference type="Pfam" id="PF00067">
    <property type="entry name" value="p450"/>
    <property type="match status" value="1"/>
</dbReference>
<dbReference type="RefSeq" id="WP_379523643.1">
    <property type="nucleotide sequence ID" value="NZ_JBHSPA010000109.1"/>
</dbReference>
<protein>
    <submittedName>
        <fullName evidence="3">Cytochrome P450</fullName>
        <ecNumber evidence="3">1.14.-.-</ecNumber>
    </submittedName>
</protein>
<organism evidence="3 4">
    <name type="scientific">Nonomuraea insulae</name>
    <dbReference type="NCBI Taxonomy" id="1616787"/>
    <lineage>
        <taxon>Bacteria</taxon>
        <taxon>Bacillati</taxon>
        <taxon>Actinomycetota</taxon>
        <taxon>Actinomycetes</taxon>
        <taxon>Streptosporangiales</taxon>
        <taxon>Streptosporangiaceae</taxon>
        <taxon>Nonomuraea</taxon>
    </lineage>
</organism>
<keyword evidence="2" id="KW-0349">Heme</keyword>
<dbReference type="InterPro" id="IPR002397">
    <property type="entry name" value="Cyt_P450_B"/>
</dbReference>
<keyword evidence="4" id="KW-1185">Reference proteome</keyword>
<name>A0ABW1D8V3_9ACTN</name>
<dbReference type="PRINTS" id="PR00359">
    <property type="entry name" value="BP450"/>
</dbReference>
<dbReference type="PANTHER" id="PTHR46696:SF6">
    <property type="entry name" value="P450, PUTATIVE (EUROFUNG)-RELATED"/>
    <property type="match status" value="1"/>
</dbReference>
<reference evidence="4" key="1">
    <citation type="journal article" date="2019" name="Int. J. Syst. Evol. Microbiol.">
        <title>The Global Catalogue of Microorganisms (GCM) 10K type strain sequencing project: providing services to taxonomists for standard genome sequencing and annotation.</title>
        <authorList>
            <consortium name="The Broad Institute Genomics Platform"/>
            <consortium name="The Broad Institute Genome Sequencing Center for Infectious Disease"/>
            <person name="Wu L."/>
            <person name="Ma J."/>
        </authorList>
    </citation>
    <scope>NUCLEOTIDE SEQUENCE [LARGE SCALE GENOMIC DNA]</scope>
    <source>
        <strain evidence="4">CCUG 53903</strain>
    </source>
</reference>
<dbReference type="PANTHER" id="PTHR46696">
    <property type="entry name" value="P450, PUTATIVE (EUROFUNG)-RELATED"/>
    <property type="match status" value="1"/>
</dbReference>
<dbReference type="InterPro" id="IPR036396">
    <property type="entry name" value="Cyt_P450_sf"/>
</dbReference>
<sequence>MSESPALPIYMRRSGFDPIPELSQIRDKEGVTRVSNMFGLDIDVYVITRFADVREVLGDSARFSNARQVGRPRPAGAQDISEEELSRMRAGNLLLFDPPEHTRLRRMLTPEFTMRRMRRLEPRIKEIVAEHLDAMEAAGPTVDLVSAFALPVPSLVICELLGVPYEDRDDFQRRTSKSLDLSLPVEERVAVQLESRAYMAELVARAQADPGEDLLGMLIREHGDDLSTDELIGTAGLLLLAGHETTSNMLGIGTLALLRHPDQLDLLRKEPERINAAVEELLRWLSIVHSGTFKFTTTDVELSGTTIPKDSLVACALPTANRDPALVPDPDRLDIGRGELGHVAFGHGVHHCLGAPLARMEMHIAFPALFERFPGLREADPPAEFRSFNIVYGLTSFQVAW</sequence>
<dbReference type="PRINTS" id="PR00385">
    <property type="entry name" value="P450"/>
</dbReference>
<evidence type="ECO:0000256" key="2">
    <source>
        <dbReference type="RuleBase" id="RU000461"/>
    </source>
</evidence>
<dbReference type="PROSITE" id="PS00086">
    <property type="entry name" value="CYTOCHROME_P450"/>
    <property type="match status" value="1"/>
</dbReference>
<dbReference type="GO" id="GO:0016491">
    <property type="term" value="F:oxidoreductase activity"/>
    <property type="evidence" value="ECO:0007669"/>
    <property type="project" value="UniProtKB-KW"/>
</dbReference>
<dbReference type="Gene3D" id="1.10.630.10">
    <property type="entry name" value="Cytochrome P450"/>
    <property type="match status" value="1"/>
</dbReference>
<keyword evidence="2" id="KW-0503">Monooxygenase</keyword>
<dbReference type="Proteomes" id="UP001596058">
    <property type="component" value="Unassembled WGS sequence"/>
</dbReference>
<keyword evidence="2" id="KW-0479">Metal-binding</keyword>
<accession>A0ABW1D8V3</accession>
<dbReference type="InterPro" id="IPR017972">
    <property type="entry name" value="Cyt_P450_CS"/>
</dbReference>
<comment type="caution">
    <text evidence="3">The sequence shown here is derived from an EMBL/GenBank/DDBJ whole genome shotgun (WGS) entry which is preliminary data.</text>
</comment>
<evidence type="ECO:0000256" key="1">
    <source>
        <dbReference type="ARBA" id="ARBA00010617"/>
    </source>
</evidence>
<evidence type="ECO:0000313" key="4">
    <source>
        <dbReference type="Proteomes" id="UP001596058"/>
    </source>
</evidence>
<comment type="similarity">
    <text evidence="1 2">Belongs to the cytochrome P450 family.</text>
</comment>
<dbReference type="EC" id="1.14.-.-" evidence="3"/>
<proteinExistence type="inferred from homology"/>
<dbReference type="CDD" id="cd11030">
    <property type="entry name" value="CYP105-like"/>
    <property type="match status" value="1"/>
</dbReference>
<gene>
    <name evidence="3" type="ORF">ACFPZ3_61165</name>
</gene>
<keyword evidence="2 3" id="KW-0560">Oxidoreductase</keyword>
<evidence type="ECO:0000313" key="3">
    <source>
        <dbReference type="EMBL" id="MFC5834227.1"/>
    </source>
</evidence>
<dbReference type="EMBL" id="JBHSPA010000109">
    <property type="protein sequence ID" value="MFC5834227.1"/>
    <property type="molecule type" value="Genomic_DNA"/>
</dbReference>
<dbReference type="InterPro" id="IPR001128">
    <property type="entry name" value="Cyt_P450"/>
</dbReference>
<dbReference type="SUPFAM" id="SSF48264">
    <property type="entry name" value="Cytochrome P450"/>
    <property type="match status" value="1"/>
</dbReference>
<keyword evidence="2" id="KW-0408">Iron</keyword>